<evidence type="ECO:0000313" key="8">
    <source>
        <dbReference type="EMBL" id="KAL3756190.1"/>
    </source>
</evidence>
<keyword evidence="1 6" id="KW-0831">Ubiquinone biosynthesis</keyword>
<evidence type="ECO:0000256" key="1">
    <source>
        <dbReference type="ARBA" id="ARBA00022688"/>
    </source>
</evidence>
<comment type="caution">
    <text evidence="8">The sequence shown here is derived from an EMBL/GenBank/DDBJ whole genome shotgun (WGS) entry which is preliminary data.</text>
</comment>
<evidence type="ECO:0000313" key="9">
    <source>
        <dbReference type="Proteomes" id="UP001530293"/>
    </source>
</evidence>
<feature type="compositionally biased region" description="Polar residues" evidence="7">
    <location>
        <begin position="196"/>
        <end position="223"/>
    </location>
</feature>
<dbReference type="EC" id="4.1.1.130" evidence="6"/>
<gene>
    <name evidence="8" type="ORF">ACHAWU_007141</name>
</gene>
<dbReference type="HAMAP" id="MF_03111">
    <property type="entry name" value="Coq4"/>
    <property type="match status" value="1"/>
</dbReference>
<dbReference type="GO" id="GO:0031314">
    <property type="term" value="C:extrinsic component of mitochondrial inner membrane"/>
    <property type="evidence" value="ECO:0007669"/>
    <property type="project" value="UniProtKB-UniRule"/>
</dbReference>
<dbReference type="InterPro" id="IPR007715">
    <property type="entry name" value="Coq4"/>
</dbReference>
<comment type="similarity">
    <text evidence="6">Belongs to the COQ4 family.</text>
</comment>
<name>A0ABD3LWR0_9STRA</name>
<feature type="binding site" evidence="6">
    <location>
        <position position="280"/>
    </location>
    <ligand>
        <name>Zn(2+)</name>
        <dbReference type="ChEBI" id="CHEBI:29105"/>
    </ligand>
</feature>
<feature type="compositionally biased region" description="Polar residues" evidence="7">
    <location>
        <begin position="88"/>
        <end position="102"/>
    </location>
</feature>
<evidence type="ECO:0000256" key="6">
    <source>
        <dbReference type="HAMAP-Rule" id="MF_03111"/>
    </source>
</evidence>
<keyword evidence="2 6" id="KW-0999">Mitochondrion inner membrane</keyword>
<organism evidence="8 9">
    <name type="scientific">Discostella pseudostelligera</name>
    <dbReference type="NCBI Taxonomy" id="259834"/>
    <lineage>
        <taxon>Eukaryota</taxon>
        <taxon>Sar</taxon>
        <taxon>Stramenopiles</taxon>
        <taxon>Ochrophyta</taxon>
        <taxon>Bacillariophyta</taxon>
        <taxon>Coscinodiscophyceae</taxon>
        <taxon>Thalassiosirophycidae</taxon>
        <taxon>Stephanodiscales</taxon>
        <taxon>Stephanodiscaceae</taxon>
        <taxon>Discostella</taxon>
    </lineage>
</organism>
<dbReference type="Proteomes" id="UP001530293">
    <property type="component" value="Unassembled WGS sequence"/>
</dbReference>
<comment type="subcellular location">
    <subcellularLocation>
        <location evidence="6">Mitochondrion inner membrane</location>
        <topology evidence="6">Peripheral membrane protein</topology>
        <orientation evidence="6">Matrix side</orientation>
    </subcellularLocation>
</comment>
<keyword evidence="6" id="KW-0479">Metal-binding</keyword>
<comment type="pathway">
    <text evidence="6">Cofactor biosynthesis; ubiquinone biosynthesis.</text>
</comment>
<feature type="binding site" evidence="6">
    <location>
        <position position="284"/>
    </location>
    <ligand>
        <name>Zn(2+)</name>
        <dbReference type="ChEBI" id="CHEBI:29105"/>
    </ligand>
</feature>
<evidence type="ECO:0000256" key="2">
    <source>
        <dbReference type="ARBA" id="ARBA00022792"/>
    </source>
</evidence>
<feature type="region of interest" description="Disordered" evidence="7">
    <location>
        <begin position="70"/>
        <end position="113"/>
    </location>
</feature>
<comment type="catalytic activity">
    <reaction evidence="6">
        <text>a 4-hydroxy-3-methoxy-5-(all-trans-polyprenyl)benzoate + H(+) = a 2-methoxy-6-(all-trans-polyprenyl)phenol + CO2</text>
        <dbReference type="Rhea" id="RHEA:81179"/>
        <dbReference type="Rhea" id="RHEA-COMP:9551"/>
        <dbReference type="Rhea" id="RHEA-COMP:10931"/>
        <dbReference type="ChEBI" id="CHEBI:15378"/>
        <dbReference type="ChEBI" id="CHEBI:16526"/>
        <dbReference type="ChEBI" id="CHEBI:62731"/>
        <dbReference type="ChEBI" id="CHEBI:84443"/>
        <dbReference type="EC" id="4.1.1.130"/>
    </reaction>
</comment>
<feature type="binding site" evidence="6">
    <location>
        <position position="281"/>
    </location>
    <ligand>
        <name>Zn(2+)</name>
        <dbReference type="ChEBI" id="CHEBI:29105"/>
    </ligand>
</feature>
<keyword evidence="3 6" id="KW-0496">Mitochondrion</keyword>
<dbReference type="EMBL" id="JALLBG020000312">
    <property type="protein sequence ID" value="KAL3756190.1"/>
    <property type="molecule type" value="Genomic_DNA"/>
</dbReference>
<comment type="function">
    <text evidence="6">Lyase that catalyzes the C1-decarboxylation of 4-hydroxy-3-methoxy-5-(all-trans-polyprenyl)benzoic acid into 2-methoxy-6-(all-trans-polyprenyl)phenol during ubiquinone biosynthesis.</text>
</comment>
<dbReference type="GO" id="GO:0120539">
    <property type="term" value="F:4-hydroxy-3-methoxy-5-polyprenylbenzoate decarboxylase activity"/>
    <property type="evidence" value="ECO:0007669"/>
    <property type="project" value="UniProtKB-EC"/>
</dbReference>
<evidence type="ECO:0000256" key="7">
    <source>
        <dbReference type="SAM" id="MobiDB-lite"/>
    </source>
</evidence>
<dbReference type="GO" id="GO:0008270">
    <property type="term" value="F:zinc ion binding"/>
    <property type="evidence" value="ECO:0007669"/>
    <property type="project" value="UniProtKB-UniRule"/>
</dbReference>
<proteinExistence type="inferred from homology"/>
<comment type="subunit">
    <text evidence="6">Component of a multi-subunit COQ enzyme complex.</text>
</comment>
<evidence type="ECO:0000256" key="4">
    <source>
        <dbReference type="ARBA" id="ARBA00023136"/>
    </source>
</evidence>
<reference evidence="8 9" key="1">
    <citation type="submission" date="2024-10" db="EMBL/GenBank/DDBJ databases">
        <title>Updated reference genomes for cyclostephanoid diatoms.</title>
        <authorList>
            <person name="Roberts W.R."/>
            <person name="Alverson A.J."/>
        </authorList>
    </citation>
    <scope>NUCLEOTIDE SEQUENCE [LARGE SCALE GENOMIC DNA]</scope>
    <source>
        <strain evidence="8 9">AJA232-27</strain>
    </source>
</reference>
<sequence length="384" mass="42210">MIINRVILQLQQRSATRRLFPRSIYYVALKSPSSPSPSSSSPHSDCRKCFLSSSSSSSSTAATPFYGAARPLSSRFNTPSRKRENEESSNLSTSQSPNAASHRQQHPHNHNLPQLTPLQRLATLIHSSLAALSDPTRADAVAAVGEVTGSYALSKVMAGMMNDNVGRRILHERPLVDEFVASRALEMLQTYNADNNMTMDASNSDGSSKTKPDSSGTTTTKSPSLGREVGAGDGGGRIPFGVAYGKFLQLHEFDPNERSSVRFISDPDLSYVMTRYRQCHDYWHVLTGLPPTVLGELALKWVELLQTGLPLAALSATGGAWGVSSMNDREREVLWNVYLPWAVHVGGNMKPHALMCVYYEEEFETDLNELRERVGIELAPRVEV</sequence>
<accession>A0ABD3LWR0</accession>
<feature type="binding site" evidence="6">
    <location>
        <position position="296"/>
    </location>
    <ligand>
        <name>Zn(2+)</name>
        <dbReference type="ChEBI" id="CHEBI:29105"/>
    </ligand>
</feature>
<keyword evidence="9" id="KW-1185">Reference proteome</keyword>
<protein>
    <recommendedName>
        <fullName evidence="6">Ubiquinone biosynthesis protein COQ4 homolog, mitochondrial</fullName>
    </recommendedName>
    <alternativeName>
        <fullName evidence="6">4-hydroxy-3-methoxy-5-polyprenylbenzoate decarboxylase</fullName>
        <ecNumber evidence="6">4.1.1.130</ecNumber>
    </alternativeName>
    <alternativeName>
        <fullName evidence="6">Coenzyme Q biosynthesis protein 4 homolog</fullName>
    </alternativeName>
</protein>
<dbReference type="AlphaFoldDB" id="A0ABD3LWR0"/>
<keyword evidence="5 6" id="KW-0456">Lyase</keyword>
<comment type="cofactor">
    <cofactor evidence="6">
        <name>Zn(2+)</name>
        <dbReference type="ChEBI" id="CHEBI:29105"/>
    </cofactor>
</comment>
<dbReference type="Pfam" id="PF05019">
    <property type="entry name" value="Coq4"/>
    <property type="match status" value="2"/>
</dbReference>
<evidence type="ECO:0000256" key="5">
    <source>
        <dbReference type="ARBA" id="ARBA00023239"/>
    </source>
</evidence>
<keyword evidence="6" id="KW-0862">Zinc</keyword>
<keyword evidence="4 6" id="KW-0472">Membrane</keyword>
<evidence type="ECO:0000256" key="3">
    <source>
        <dbReference type="ARBA" id="ARBA00023128"/>
    </source>
</evidence>
<dbReference type="InterPro" id="IPR027540">
    <property type="entry name" value="Coq4_euk"/>
</dbReference>
<feature type="region of interest" description="Disordered" evidence="7">
    <location>
        <begin position="196"/>
        <end position="233"/>
    </location>
</feature>
<dbReference type="PANTHER" id="PTHR12922">
    <property type="entry name" value="UBIQUINONE BIOSYNTHESIS PROTEIN"/>
    <property type="match status" value="1"/>
</dbReference>
<dbReference type="PANTHER" id="PTHR12922:SF7">
    <property type="entry name" value="UBIQUINONE BIOSYNTHESIS PROTEIN COQ4 HOMOLOG, MITOCHONDRIAL"/>
    <property type="match status" value="1"/>
</dbReference>